<name>A0A372EHQ8_9BURK</name>
<sequence length="642" mass="70921">MFANGQYYGPKAQAAKELLLSRLTQYHEVSREPEVLKALRDLAEARNDQKRALTFIDQNVQDADVKNKLVSALRFGFSRLTEANIFDENRKLMDQLASILRKCQDGSPADLKMFAELTQGFEGCQATQQRYIHTVYFNLENGIYEGKDLNALIGIPFSRLNEAALEQALDELHPDYKGIDDELQQHPHVQMEHRKLGAIAVAGQSMGFDAAMQQIGRADKHRYKYSAEELENLREIFAQKLKKGQIDFLIEMANWLNGPGVERSQRPIMAKDSEFNRWVNEAGHPNRAIEFMCIHDEEEIAAAVKKYPGLAQPGAGFDDVADLFFTPDDVLRLLVAMGSLDQADALSLQHAMDGIAVAQKPVAPKLEPLAGPSAQPVAVKHDEPSPVNPFEAALIEVFGRLKDDMDKNHETQRQLHDAEGRLIAELTVVTKEGLGYQQVCLREVAPSQAYSSGAYSVIMSVTGKSLFWPGMKKQAQNATDVEKKMTQWLALAQQFQSDAAVPPSAQGPVVEAPASALQKSQPGLMGALATLYEQMINAGRGELWLDKTGQVRYDQRIPSQIAATVAISATSDGTPVLTLQNPEAYRSEGKTGLWGSATIPVDGSVGSFRLNRTGDLNQFDPQVVQTRIEGLLNFTRQFQAGV</sequence>
<protein>
    <submittedName>
        <fullName evidence="1">Uncharacterized protein</fullName>
    </submittedName>
</protein>
<dbReference type="AlphaFoldDB" id="A0A372EHQ8"/>
<reference evidence="1 2" key="1">
    <citation type="submission" date="2018-08" db="EMBL/GenBank/DDBJ databases">
        <title>Hydrogenophaga sp. LA-38 isolated from sludge.</title>
        <authorList>
            <person name="Im W.-T."/>
        </authorList>
    </citation>
    <scope>NUCLEOTIDE SEQUENCE [LARGE SCALE GENOMIC DNA]</scope>
    <source>
        <strain evidence="1 2">LA-38</strain>
    </source>
</reference>
<gene>
    <name evidence="1" type="ORF">DY262_14720</name>
</gene>
<proteinExistence type="predicted"/>
<evidence type="ECO:0000313" key="2">
    <source>
        <dbReference type="Proteomes" id="UP000261931"/>
    </source>
</evidence>
<evidence type="ECO:0000313" key="1">
    <source>
        <dbReference type="EMBL" id="RFP77992.1"/>
    </source>
</evidence>
<comment type="caution">
    <text evidence="1">The sequence shown here is derived from an EMBL/GenBank/DDBJ whole genome shotgun (WGS) entry which is preliminary data.</text>
</comment>
<keyword evidence="2" id="KW-1185">Reference proteome</keyword>
<accession>A0A372EHQ8</accession>
<dbReference type="EMBL" id="QVLS01000008">
    <property type="protein sequence ID" value="RFP77992.1"/>
    <property type="molecule type" value="Genomic_DNA"/>
</dbReference>
<organism evidence="1 2">
    <name type="scientific">Hydrogenophaga borbori</name>
    <dbReference type="NCBI Taxonomy" id="2294117"/>
    <lineage>
        <taxon>Bacteria</taxon>
        <taxon>Pseudomonadati</taxon>
        <taxon>Pseudomonadota</taxon>
        <taxon>Betaproteobacteria</taxon>
        <taxon>Burkholderiales</taxon>
        <taxon>Comamonadaceae</taxon>
        <taxon>Hydrogenophaga</taxon>
    </lineage>
</organism>
<dbReference type="Proteomes" id="UP000261931">
    <property type="component" value="Unassembled WGS sequence"/>
</dbReference>